<dbReference type="Proteomes" id="UP000244093">
    <property type="component" value="Unassembled WGS sequence"/>
</dbReference>
<dbReference type="InterPro" id="IPR004662">
    <property type="entry name" value="AcgluKinase_fam"/>
</dbReference>
<keyword evidence="7 9" id="KW-0067">ATP-binding</keyword>
<dbReference type="NCBIfam" id="NF010659">
    <property type="entry name" value="PRK14058.1-1"/>
    <property type="match status" value="1"/>
</dbReference>
<protein>
    <recommendedName>
        <fullName evidence="9">Putative [LysW]-aminoadipate/[LysW]-glutamate kinase</fullName>
        <ecNumber evidence="9">2.7.2.17</ecNumber>
        <ecNumber evidence="9">2.7.2.19</ecNumber>
    </recommendedName>
</protein>
<dbReference type="InterPro" id="IPR036393">
    <property type="entry name" value="AceGlu_kinase-like_sf"/>
</dbReference>
<keyword evidence="3 9" id="KW-0028">Amino-acid biosynthesis</keyword>
<feature type="site" description="Transition state stabilizer" evidence="9">
    <location>
        <position position="226"/>
    </location>
</feature>
<dbReference type="GO" id="GO:0042450">
    <property type="term" value="P:L-arginine biosynthetic process via ornithine"/>
    <property type="evidence" value="ECO:0007669"/>
    <property type="project" value="UniProtKB-UniRule"/>
</dbReference>
<evidence type="ECO:0000256" key="2">
    <source>
        <dbReference type="ARBA" id="ARBA00022571"/>
    </source>
</evidence>
<comment type="function">
    <text evidence="9">Involved in both the arginine and lysine biosynthetic pathways. Phosphorylates the LysW-bound precursors glutamate (for arginine biosynthesis), respectively alpha-aminoadipate (for lysine biosynthesis).</text>
</comment>
<dbReference type="NCBIfam" id="TIGR00761">
    <property type="entry name" value="argB"/>
    <property type="match status" value="1"/>
</dbReference>
<dbReference type="GO" id="GO:0019878">
    <property type="term" value="P:lysine biosynthetic process via aminoadipic acid"/>
    <property type="evidence" value="ECO:0007669"/>
    <property type="project" value="UniProtKB-UniRule"/>
</dbReference>
<dbReference type="GO" id="GO:0005524">
    <property type="term" value="F:ATP binding"/>
    <property type="evidence" value="ECO:0007669"/>
    <property type="project" value="UniProtKB-KW"/>
</dbReference>
<dbReference type="EC" id="2.7.2.17" evidence="9"/>
<dbReference type="Pfam" id="PF00696">
    <property type="entry name" value="AA_kinase"/>
    <property type="match status" value="1"/>
</dbReference>
<comment type="pathway">
    <text evidence="9">Amino-acid biosynthesis; L-lysine biosynthesis via AAA pathway; L-lysine from L-alpha-aminoadipate (Thermus route): step 2/5.</text>
</comment>
<proteinExistence type="inferred from homology"/>
<dbReference type="PANTHER" id="PTHR23342">
    <property type="entry name" value="N-ACETYLGLUTAMATE SYNTHASE"/>
    <property type="match status" value="1"/>
</dbReference>
<reference evidence="11 12" key="1">
    <citation type="journal article" date="2018" name="Syst. Appl. Microbiol.">
        <title>A new symbiotic nanoarchaeote (Candidatus Nanoclepta minutus) and its host (Zestosphaera tikiterensis gen. nov., sp. nov.) from a New Zealand hot spring.</title>
        <authorList>
            <person name="St John E."/>
            <person name="Liu Y."/>
            <person name="Podar M."/>
            <person name="Stott M.B."/>
            <person name="Meneghin J."/>
            <person name="Chen Z."/>
            <person name="Lagutin K."/>
            <person name="Mitchell K."/>
            <person name="Reysenbach A.L."/>
        </authorList>
    </citation>
    <scope>NUCLEOTIDE SEQUENCE [LARGE SCALE GENOMIC DNA]</scope>
    <source>
        <strain evidence="11">NZ3</strain>
    </source>
</reference>
<comment type="similarity">
    <text evidence="9">Belongs to the acetylglutamate kinase family. LysZ subfamily.</text>
</comment>
<evidence type="ECO:0000256" key="4">
    <source>
        <dbReference type="ARBA" id="ARBA00022679"/>
    </source>
</evidence>
<dbReference type="NCBIfam" id="NF010662">
    <property type="entry name" value="PRK14058.1-4"/>
    <property type="match status" value="1"/>
</dbReference>
<dbReference type="UniPathway" id="UPA00033">
    <property type="reaction ID" value="UER00036"/>
</dbReference>
<feature type="binding site" evidence="9">
    <location>
        <position position="64"/>
    </location>
    <ligand>
        <name>substrate</name>
    </ligand>
</feature>
<keyword evidence="1 9" id="KW-0963">Cytoplasm</keyword>
<feature type="binding site" evidence="9">
    <location>
        <begin position="37"/>
        <end position="38"/>
    </location>
    <ligand>
        <name>substrate</name>
    </ligand>
</feature>
<keyword evidence="4 9" id="KW-0808">Transferase</keyword>
<comment type="caution">
    <text evidence="11">The sequence shown here is derived from an EMBL/GenBank/DDBJ whole genome shotgun (WGS) entry which is preliminary data.</text>
</comment>
<dbReference type="AlphaFoldDB" id="A0A2R7Y3B9"/>
<accession>A0A2R7Y3B9</accession>
<evidence type="ECO:0000259" key="10">
    <source>
        <dbReference type="Pfam" id="PF00696"/>
    </source>
</evidence>
<evidence type="ECO:0000313" key="12">
    <source>
        <dbReference type="Proteomes" id="UP000244093"/>
    </source>
</evidence>
<evidence type="ECO:0000256" key="7">
    <source>
        <dbReference type="ARBA" id="ARBA00022840"/>
    </source>
</evidence>
<evidence type="ECO:0000256" key="3">
    <source>
        <dbReference type="ARBA" id="ARBA00022605"/>
    </source>
</evidence>
<feature type="binding site" evidence="9">
    <location>
        <position position="169"/>
    </location>
    <ligand>
        <name>substrate</name>
    </ligand>
</feature>
<evidence type="ECO:0000313" key="11">
    <source>
        <dbReference type="EMBL" id="PUA31857.1"/>
    </source>
</evidence>
<sequence length="266" mass="27992">MIVVKAGGRALSKNLEGIVEDLAKTSKHDEVVFIHGGGDSVTEMCRRLGIEPKFVTSPEGIRSRYTDENELKVYVMVMSGEINKAIVSKLIALGCKAVGISGADGPTLIAERKKRIVVVNERGRKVVIDGGYTGRIVNVNTTLLKLLTSGGYVAVVSPVAIDLQGTLLNVDGDQAAYAVATAMKARELILLTDVDGVIINGELVKEIKLSEVEDIANKVGVGMNRKVLLAGKAVSEGVSKAVISSGLVSNPIESALAEKGTVIVRG</sequence>
<dbReference type="SUPFAM" id="SSF53633">
    <property type="entry name" value="Carbamate kinase-like"/>
    <property type="match status" value="1"/>
</dbReference>
<dbReference type="PIRSF" id="PIRSF000728">
    <property type="entry name" value="NAGK"/>
    <property type="match status" value="1"/>
</dbReference>
<comment type="pathway">
    <text evidence="9">Amino-acid biosynthesis; L-arginine biosynthesis.</text>
</comment>
<dbReference type="InterPro" id="IPR037529">
    <property type="entry name" value="LysZ"/>
</dbReference>
<dbReference type="UniPathway" id="UPA00068"/>
<dbReference type="HAMAP" id="MF_02082">
    <property type="entry name" value="LysZ"/>
    <property type="match status" value="1"/>
</dbReference>
<dbReference type="PANTHER" id="PTHR23342:SF0">
    <property type="entry name" value="N-ACETYLGLUTAMATE SYNTHASE, MITOCHONDRIAL"/>
    <property type="match status" value="1"/>
</dbReference>
<dbReference type="InterPro" id="IPR001048">
    <property type="entry name" value="Asp/Glu/Uridylate_kinase"/>
</dbReference>
<dbReference type="EMBL" id="NBVN01000006">
    <property type="protein sequence ID" value="PUA31857.1"/>
    <property type="molecule type" value="Genomic_DNA"/>
</dbReference>
<feature type="domain" description="Aspartate/glutamate/uridylate kinase" evidence="10">
    <location>
        <begin position="1"/>
        <end position="243"/>
    </location>
</feature>
<evidence type="ECO:0000256" key="6">
    <source>
        <dbReference type="ARBA" id="ARBA00022777"/>
    </source>
</evidence>
<gene>
    <name evidence="9" type="primary">lysZ</name>
    <name evidence="11" type="ORF">B7O98_08460</name>
</gene>
<dbReference type="EC" id="2.7.2.19" evidence="9"/>
<dbReference type="Gene3D" id="3.40.1160.10">
    <property type="entry name" value="Acetylglutamate kinase-like"/>
    <property type="match status" value="1"/>
</dbReference>
<keyword evidence="8 9" id="KW-0457">Lysine biosynthesis</keyword>
<evidence type="ECO:0000256" key="5">
    <source>
        <dbReference type="ARBA" id="ARBA00022741"/>
    </source>
</evidence>
<comment type="subcellular location">
    <subcellularLocation>
        <location evidence="9">Cytoplasm</location>
    </subcellularLocation>
</comment>
<evidence type="ECO:0000256" key="1">
    <source>
        <dbReference type="ARBA" id="ARBA00022490"/>
    </source>
</evidence>
<organism evidence="11 12">
    <name type="scientific">Zestosphaera tikiterensis</name>
    <dbReference type="NCBI Taxonomy" id="1973259"/>
    <lineage>
        <taxon>Archaea</taxon>
        <taxon>Thermoproteota</taxon>
        <taxon>Thermoprotei</taxon>
        <taxon>Desulfurococcales</taxon>
        <taxon>Desulfurococcaceae</taxon>
        <taxon>Zestosphaera</taxon>
    </lineage>
</organism>
<evidence type="ECO:0000256" key="8">
    <source>
        <dbReference type="ARBA" id="ARBA00023154"/>
    </source>
</evidence>
<feature type="site" description="Transition state stabilizer" evidence="9">
    <location>
        <position position="5"/>
    </location>
</feature>
<comment type="catalytic activity">
    <reaction evidence="9">
        <text>[amino-group carrier protein]-C-terminal-N-(1,4-dicarboxybutan-1-yl)-L-glutamine + ATP = [amino-group carrier protein]-C-terminal-N-(1-carboxy-5-phosphooxy-5-oxopentan-1-yl)-L-glutamine + ADP</text>
        <dbReference type="Rhea" id="RHEA:41944"/>
        <dbReference type="Rhea" id="RHEA-COMP:9694"/>
        <dbReference type="Rhea" id="RHEA-COMP:9712"/>
        <dbReference type="ChEBI" id="CHEBI:30616"/>
        <dbReference type="ChEBI" id="CHEBI:78499"/>
        <dbReference type="ChEBI" id="CHEBI:78503"/>
        <dbReference type="ChEBI" id="CHEBI:456216"/>
        <dbReference type="EC" id="2.7.2.17"/>
    </reaction>
</comment>
<dbReference type="GO" id="GO:0043744">
    <property type="term" value="F:N2-acetyl-L-aminoadipate kinase activity"/>
    <property type="evidence" value="ECO:0007669"/>
    <property type="project" value="RHEA"/>
</dbReference>
<keyword evidence="2 9" id="KW-0055">Arginine biosynthesis</keyword>
<dbReference type="GO" id="GO:0003991">
    <property type="term" value="F:acetylglutamate kinase activity"/>
    <property type="evidence" value="ECO:0007669"/>
    <property type="project" value="TreeGrafter"/>
</dbReference>
<name>A0A2R7Y3B9_9CREN</name>
<dbReference type="GO" id="GO:0005737">
    <property type="term" value="C:cytoplasm"/>
    <property type="evidence" value="ECO:0007669"/>
    <property type="project" value="UniProtKB-SubCell"/>
</dbReference>
<keyword evidence="6 9" id="KW-0418">Kinase</keyword>
<comment type="catalytic activity">
    <reaction evidence="9">
        <text>[amino-group carrier protein]-C-terminal-gamma-(L-glutamyl)-L-glutamate + ATP = [amino-group carrier protein]-C-terminal-gamma-(5-phospho-L-glutamyl)-L-glutamate + ADP</text>
        <dbReference type="Rhea" id="RHEA:52632"/>
        <dbReference type="Rhea" id="RHEA-COMP:13311"/>
        <dbReference type="Rhea" id="RHEA-COMP:13313"/>
        <dbReference type="ChEBI" id="CHEBI:30616"/>
        <dbReference type="ChEBI" id="CHEBI:136714"/>
        <dbReference type="ChEBI" id="CHEBI:136717"/>
        <dbReference type="ChEBI" id="CHEBI:456216"/>
        <dbReference type="EC" id="2.7.2.19"/>
    </reaction>
</comment>
<evidence type="ECO:0000256" key="9">
    <source>
        <dbReference type="HAMAP-Rule" id="MF_02082"/>
    </source>
</evidence>
<keyword evidence="5 9" id="KW-0547">Nucleotide-binding</keyword>